<dbReference type="EMBL" id="JAAVLR010000001">
    <property type="protein sequence ID" value="NKC28071.1"/>
    <property type="molecule type" value="Genomic_DNA"/>
</dbReference>
<evidence type="ECO:0000313" key="2">
    <source>
        <dbReference type="EMBL" id="NKC28071.1"/>
    </source>
</evidence>
<organism evidence="2 3">
    <name type="scientific">Brucella ciceri</name>
    <dbReference type="NCBI Taxonomy" id="391287"/>
    <lineage>
        <taxon>Bacteria</taxon>
        <taxon>Pseudomonadati</taxon>
        <taxon>Pseudomonadota</taxon>
        <taxon>Alphaproteobacteria</taxon>
        <taxon>Hyphomicrobiales</taxon>
        <taxon>Brucellaceae</taxon>
        <taxon>Brucella/Ochrobactrum group</taxon>
        <taxon>Brucella</taxon>
    </lineage>
</organism>
<reference evidence="2 3" key="1">
    <citation type="submission" date="2020-03" db="EMBL/GenBank/DDBJ databases">
        <title>Whole genome sequencing of clinical and environmental type strains of Ochrobactrum.</title>
        <authorList>
            <person name="Dharne M."/>
        </authorList>
    </citation>
    <scope>NUCLEOTIDE SEQUENCE [LARGE SCALE GENOMIC DNA]</scope>
    <source>
        <strain evidence="2 3">DSM 22292</strain>
    </source>
</reference>
<feature type="domain" description="Tyrosinase copper-binding" evidence="1">
    <location>
        <begin position="24"/>
        <end position="35"/>
    </location>
</feature>
<dbReference type="PROSITE" id="PS00498">
    <property type="entry name" value="TYROSINASE_2"/>
    <property type="match status" value="1"/>
</dbReference>
<name>A0ABX1DT26_9HYPH</name>
<evidence type="ECO:0000313" key="3">
    <source>
        <dbReference type="Proteomes" id="UP000568486"/>
    </source>
</evidence>
<evidence type="ECO:0000259" key="1">
    <source>
        <dbReference type="PROSITE" id="PS00498"/>
    </source>
</evidence>
<accession>A0ABX1DT26</accession>
<proteinExistence type="predicted"/>
<protein>
    <submittedName>
        <fullName evidence="2">Tyrosinase family protein</fullName>
    </submittedName>
</protein>
<dbReference type="InterPro" id="IPR002227">
    <property type="entry name" value="Tyrosinase_Cu-bd"/>
</dbReference>
<gene>
    <name evidence="2" type="ORF">HED52_07035</name>
</gene>
<sequence>MHRRSRPSRPRPLCLHGQFPVPVDPIFFLHHANIDRLWDVWARKQESLNLPDLPMTMDDRIRYKEENFYFLRMSQAIP</sequence>
<comment type="caution">
    <text evidence="2">The sequence shown here is derived from an EMBL/GenBank/DDBJ whole genome shotgun (WGS) entry which is preliminary data.</text>
</comment>
<dbReference type="InterPro" id="IPR008922">
    <property type="entry name" value="Di-copper_centre_dom_sf"/>
</dbReference>
<dbReference type="Proteomes" id="UP000568486">
    <property type="component" value="Unassembled WGS sequence"/>
</dbReference>
<dbReference type="Gene3D" id="1.10.1280.10">
    <property type="entry name" value="Di-copper center containing domain from catechol oxidase"/>
    <property type="match status" value="1"/>
</dbReference>
<dbReference type="SUPFAM" id="SSF48056">
    <property type="entry name" value="Di-copper centre-containing domain"/>
    <property type="match status" value="1"/>
</dbReference>
<keyword evidence="3" id="KW-1185">Reference proteome</keyword>
<dbReference type="Pfam" id="PF00264">
    <property type="entry name" value="Tyrosinase"/>
    <property type="match status" value="1"/>
</dbReference>